<name>A0A1F5ZQZ1_9BACT</name>
<dbReference type="Pfam" id="PF08541">
    <property type="entry name" value="ACP_syn_III_C"/>
    <property type="match status" value="1"/>
</dbReference>
<dbReference type="Proteomes" id="UP000177383">
    <property type="component" value="Unassembled WGS sequence"/>
</dbReference>
<evidence type="ECO:0000256" key="2">
    <source>
        <dbReference type="ARBA" id="ARBA00023315"/>
    </source>
</evidence>
<dbReference type="InterPro" id="IPR004656">
    <property type="entry name" value="HMG_CoA_Synthase"/>
</dbReference>
<dbReference type="Gene3D" id="3.40.47.10">
    <property type="match status" value="1"/>
</dbReference>
<dbReference type="PANTHER" id="PTHR34069">
    <property type="entry name" value="3-OXOACYL-[ACYL-CARRIER-PROTEIN] SYNTHASE 3"/>
    <property type="match status" value="1"/>
</dbReference>
<proteinExistence type="predicted"/>
<dbReference type="GO" id="GO:0004421">
    <property type="term" value="F:hydroxymethylglutaryl-CoA synthase activity"/>
    <property type="evidence" value="ECO:0007669"/>
    <property type="project" value="InterPro"/>
</dbReference>
<accession>A0A1F5ZQZ1</accession>
<evidence type="ECO:0000259" key="4">
    <source>
        <dbReference type="Pfam" id="PF08545"/>
    </source>
</evidence>
<gene>
    <name evidence="5" type="ORF">A2773_01260</name>
</gene>
<feature type="domain" description="Beta-ketoacyl-[acyl-carrier-protein] synthase III N-terminal" evidence="4">
    <location>
        <begin position="108"/>
        <end position="181"/>
    </location>
</feature>
<comment type="caution">
    <text evidence="5">The sequence shown here is derived from an EMBL/GenBank/DDBJ whole genome shotgun (WGS) entry which is preliminary data.</text>
</comment>
<organism evidence="5 6">
    <name type="scientific">Candidatus Gottesmanbacteria bacterium RIFCSPHIGHO2_01_FULL_39_10</name>
    <dbReference type="NCBI Taxonomy" id="1798375"/>
    <lineage>
        <taxon>Bacteria</taxon>
        <taxon>Candidatus Gottesmaniibacteriota</taxon>
    </lineage>
</organism>
<evidence type="ECO:0000259" key="3">
    <source>
        <dbReference type="Pfam" id="PF08541"/>
    </source>
</evidence>
<dbReference type="GO" id="GO:0044550">
    <property type="term" value="P:secondary metabolite biosynthetic process"/>
    <property type="evidence" value="ECO:0007669"/>
    <property type="project" value="TreeGrafter"/>
</dbReference>
<reference evidence="5 6" key="1">
    <citation type="journal article" date="2016" name="Nat. Commun.">
        <title>Thousands of microbial genomes shed light on interconnected biogeochemical processes in an aquifer system.</title>
        <authorList>
            <person name="Anantharaman K."/>
            <person name="Brown C.T."/>
            <person name="Hug L.A."/>
            <person name="Sharon I."/>
            <person name="Castelle C.J."/>
            <person name="Probst A.J."/>
            <person name="Thomas B.C."/>
            <person name="Singh A."/>
            <person name="Wilkins M.J."/>
            <person name="Karaoz U."/>
            <person name="Brodie E.L."/>
            <person name="Williams K.H."/>
            <person name="Hubbard S.S."/>
            <person name="Banfield J.F."/>
        </authorList>
    </citation>
    <scope>NUCLEOTIDE SEQUENCE [LARGE SCALE GENOMIC DNA]</scope>
</reference>
<keyword evidence="2" id="KW-0012">Acyltransferase</keyword>
<dbReference type="NCBIfam" id="NF003274">
    <property type="entry name" value="PRK04262.1"/>
    <property type="match status" value="1"/>
</dbReference>
<dbReference type="AlphaFoldDB" id="A0A1F5ZQZ1"/>
<feature type="domain" description="Beta-ketoacyl-[acyl-carrier-protein] synthase III C-terminal" evidence="3">
    <location>
        <begin position="221"/>
        <end position="309"/>
    </location>
</feature>
<evidence type="ECO:0000256" key="1">
    <source>
        <dbReference type="ARBA" id="ARBA00022679"/>
    </source>
</evidence>
<evidence type="ECO:0000313" key="5">
    <source>
        <dbReference type="EMBL" id="OGG14879.1"/>
    </source>
</evidence>
<dbReference type="InterPro" id="IPR013751">
    <property type="entry name" value="ACP_syn_III_N"/>
</dbReference>
<sequence length="346" mass="37720">MTSGIVSYGIYIPQFRIKVDEIANTWGKKGKEISRSLGVVEKSVPNIDEDTVTIGIEAAQNALSRSGINPENLEVCFVGSESHPYAVNPTATIIGQLIGMSNNYLAADLEFACKAATAGIQATVGLIESKKIKYGLVIGADTAQSRPHDVLEYTAASGAAAYILGSDSKETIANILDFTSYSSDTPDFWRREGIRFPSHGGRFTGEPAYFTHVLGSAVKLLHKTKLKPSDFAHCIFHMPNGRFPREAAKRLGFTEEQLKPSLIVDDIGNPYSASSLLGLAAVLDIAKPNEKIFLVSYGSGAGADSFVLETTENIKKNKNKAPLYSDFLKYKNYISYTKYLRLEKKI</sequence>
<dbReference type="PANTHER" id="PTHR34069:SF2">
    <property type="entry name" value="BETA-KETOACYL-[ACYL-CARRIER-PROTEIN] SYNTHASE III"/>
    <property type="match status" value="1"/>
</dbReference>
<protein>
    <submittedName>
        <fullName evidence="5">Hydroxymethylglutaryl-CoA synthase</fullName>
    </submittedName>
</protein>
<dbReference type="InterPro" id="IPR013747">
    <property type="entry name" value="ACP_syn_III_C"/>
</dbReference>
<dbReference type="NCBIfam" id="TIGR00748">
    <property type="entry name" value="HMG_CoA_syn_Arc"/>
    <property type="match status" value="1"/>
</dbReference>
<dbReference type="CDD" id="cd00827">
    <property type="entry name" value="init_cond_enzymes"/>
    <property type="match status" value="1"/>
</dbReference>
<dbReference type="Pfam" id="PF08545">
    <property type="entry name" value="ACP_syn_III"/>
    <property type="match status" value="1"/>
</dbReference>
<evidence type="ECO:0000313" key="6">
    <source>
        <dbReference type="Proteomes" id="UP000177383"/>
    </source>
</evidence>
<dbReference type="GO" id="GO:0006633">
    <property type="term" value="P:fatty acid biosynthetic process"/>
    <property type="evidence" value="ECO:0007669"/>
    <property type="project" value="InterPro"/>
</dbReference>
<dbReference type="EMBL" id="MFJE01000009">
    <property type="protein sequence ID" value="OGG14879.1"/>
    <property type="molecule type" value="Genomic_DNA"/>
</dbReference>
<dbReference type="GO" id="GO:0004315">
    <property type="term" value="F:3-oxoacyl-[acyl-carrier-protein] synthase activity"/>
    <property type="evidence" value="ECO:0007669"/>
    <property type="project" value="InterPro"/>
</dbReference>
<dbReference type="STRING" id="1798375.A2773_01260"/>
<dbReference type="InterPro" id="IPR016039">
    <property type="entry name" value="Thiolase-like"/>
</dbReference>
<keyword evidence="1" id="KW-0808">Transferase</keyword>
<dbReference type="SUPFAM" id="SSF53901">
    <property type="entry name" value="Thiolase-like"/>
    <property type="match status" value="2"/>
</dbReference>